<name>A0A6J7ZX36_MYTCO</name>
<dbReference type="Gene3D" id="1.10.533.10">
    <property type="entry name" value="Death Domain, Fas"/>
    <property type="match status" value="1"/>
</dbReference>
<gene>
    <name evidence="3" type="ORF">MCOR_873</name>
</gene>
<dbReference type="OrthoDB" id="6274940at2759"/>
<organism evidence="3 4">
    <name type="scientific">Mytilus coruscus</name>
    <name type="common">Sea mussel</name>
    <dbReference type="NCBI Taxonomy" id="42192"/>
    <lineage>
        <taxon>Eukaryota</taxon>
        <taxon>Metazoa</taxon>
        <taxon>Spiralia</taxon>
        <taxon>Lophotrochozoa</taxon>
        <taxon>Mollusca</taxon>
        <taxon>Bivalvia</taxon>
        <taxon>Autobranchia</taxon>
        <taxon>Pteriomorphia</taxon>
        <taxon>Mytilida</taxon>
        <taxon>Mytiloidea</taxon>
        <taxon>Mytilidae</taxon>
        <taxon>Mytilinae</taxon>
        <taxon>Mytilus</taxon>
    </lineage>
</organism>
<dbReference type="CDD" id="cd01671">
    <property type="entry name" value="CARD"/>
    <property type="match status" value="1"/>
</dbReference>
<dbReference type="EMBL" id="CACVKT020000197">
    <property type="protein sequence ID" value="CAC5356954.1"/>
    <property type="molecule type" value="Genomic_DNA"/>
</dbReference>
<evidence type="ECO:0000313" key="3">
    <source>
        <dbReference type="EMBL" id="CAC5356954.1"/>
    </source>
</evidence>
<evidence type="ECO:0000259" key="2">
    <source>
        <dbReference type="PROSITE" id="PS50209"/>
    </source>
</evidence>
<sequence>MLTEQLTNRQDLVQSLDSDAILDYLLQHGVLDETSCDSILQENNREQRNTALLHHLELIGSSAIGLFINALRQSGQLTLASSLDKHRIKPTYGKGYLEKQRHKGQITLNIQVDAIKAVFPKWEEGDSFEEKHGDTPEKERKLSCFDGLLRTPRRMHKSYADMTLIDDPENFMSPKSRKKLDYSYESEPETDDEQPKGFCFCLCAPRKKKRRKPSNKTQQKYVDKTNDRSANDELLMKVLKQQQSSQTPVTSTPSSQNIYTDYRLVKSDKKQGTSAKTSEQTRTKSPLRDISNERRGDSKNRRDSPSKNKHDAGALPKMQSKTNSHVNTSDNKENSTSSMRTSGYTGSAQNSNANISCDSLKLENLEPIEHCVMWKKRGPTFDGYEQKFYDILKTKHHLEIIKHFEQIRGTLVLHIYTENGLIIGTISMTIAQLKSLKTDIDNGLILGLVEKWLLSQQINDEIGVSEIKLKIVIDDNEFDLAYEELQ</sequence>
<reference evidence="3 4" key="1">
    <citation type="submission" date="2020-06" db="EMBL/GenBank/DDBJ databases">
        <authorList>
            <person name="Li R."/>
            <person name="Bekaert M."/>
        </authorList>
    </citation>
    <scope>NUCLEOTIDE SEQUENCE [LARGE SCALE GENOMIC DNA]</scope>
    <source>
        <strain evidence="4">wild</strain>
    </source>
</reference>
<feature type="domain" description="CARD" evidence="2">
    <location>
        <begin position="1"/>
        <end position="86"/>
    </location>
</feature>
<evidence type="ECO:0000313" key="4">
    <source>
        <dbReference type="Proteomes" id="UP000507470"/>
    </source>
</evidence>
<dbReference type="Pfam" id="PF00619">
    <property type="entry name" value="CARD"/>
    <property type="match status" value="1"/>
</dbReference>
<dbReference type="InterPro" id="IPR001315">
    <property type="entry name" value="CARD"/>
</dbReference>
<feature type="compositionally biased region" description="Polar residues" evidence="1">
    <location>
        <begin position="319"/>
        <end position="350"/>
    </location>
</feature>
<proteinExistence type="predicted"/>
<dbReference type="SUPFAM" id="SSF47986">
    <property type="entry name" value="DEATH domain"/>
    <property type="match status" value="1"/>
</dbReference>
<dbReference type="SMART" id="SM00114">
    <property type="entry name" value="CARD"/>
    <property type="match status" value="1"/>
</dbReference>
<evidence type="ECO:0000256" key="1">
    <source>
        <dbReference type="SAM" id="MobiDB-lite"/>
    </source>
</evidence>
<feature type="compositionally biased region" description="Low complexity" evidence="1">
    <location>
        <begin position="241"/>
        <end position="256"/>
    </location>
</feature>
<dbReference type="InterPro" id="IPR011029">
    <property type="entry name" value="DEATH-like_dom_sf"/>
</dbReference>
<feature type="compositionally biased region" description="Basic and acidic residues" evidence="1">
    <location>
        <begin position="279"/>
        <end position="312"/>
    </location>
</feature>
<accession>A0A6J7ZX36</accession>
<dbReference type="Proteomes" id="UP000507470">
    <property type="component" value="Unassembled WGS sequence"/>
</dbReference>
<protein>
    <recommendedName>
        <fullName evidence="2">CARD domain-containing protein</fullName>
    </recommendedName>
</protein>
<keyword evidence="4" id="KW-1185">Reference proteome</keyword>
<dbReference type="AlphaFoldDB" id="A0A6J7ZX36"/>
<feature type="region of interest" description="Disordered" evidence="1">
    <location>
        <begin position="240"/>
        <end position="350"/>
    </location>
</feature>
<feature type="region of interest" description="Disordered" evidence="1">
    <location>
        <begin position="210"/>
        <end position="229"/>
    </location>
</feature>
<dbReference type="PROSITE" id="PS50209">
    <property type="entry name" value="CARD"/>
    <property type="match status" value="1"/>
</dbReference>
<dbReference type="GO" id="GO:0042981">
    <property type="term" value="P:regulation of apoptotic process"/>
    <property type="evidence" value="ECO:0007669"/>
    <property type="project" value="InterPro"/>
</dbReference>